<keyword evidence="3" id="KW-1185">Reference proteome</keyword>
<keyword evidence="1" id="KW-1133">Transmembrane helix</keyword>
<dbReference type="Proteomes" id="UP000635828">
    <property type="component" value="Unassembled WGS sequence"/>
</dbReference>
<evidence type="ECO:0000313" key="3">
    <source>
        <dbReference type="Proteomes" id="UP000635828"/>
    </source>
</evidence>
<feature type="transmembrane region" description="Helical" evidence="1">
    <location>
        <begin position="6"/>
        <end position="22"/>
    </location>
</feature>
<organism evidence="2 3">
    <name type="scientific">Anaerostipes hominis</name>
    <name type="common">ex Liu et al. 2021</name>
    <dbReference type="NCBI Taxonomy" id="2763018"/>
    <lineage>
        <taxon>Bacteria</taxon>
        <taxon>Bacillati</taxon>
        <taxon>Bacillota</taxon>
        <taxon>Clostridia</taxon>
        <taxon>Lachnospirales</taxon>
        <taxon>Lachnospiraceae</taxon>
        <taxon>Anaerostipes</taxon>
    </lineage>
</organism>
<name>A0ABR7FQ52_9FIRM</name>
<accession>A0ABR7FQ52</accession>
<sequence length="60" mass="7198">MQLFVIVTMITAIICLILFPKFPKKKRKHRMKPVDPNYIRKDEVRKEVLDADRDKQNSIQ</sequence>
<evidence type="ECO:0000313" key="2">
    <source>
        <dbReference type="EMBL" id="MBC5677274.1"/>
    </source>
</evidence>
<keyword evidence="1" id="KW-0812">Transmembrane</keyword>
<protein>
    <submittedName>
        <fullName evidence="2">Uncharacterized protein</fullName>
    </submittedName>
</protein>
<proteinExistence type="predicted"/>
<comment type="caution">
    <text evidence="2">The sequence shown here is derived from an EMBL/GenBank/DDBJ whole genome shotgun (WGS) entry which is preliminary data.</text>
</comment>
<gene>
    <name evidence="2" type="ORF">H8S22_06520</name>
</gene>
<keyword evidence="1" id="KW-0472">Membrane</keyword>
<reference evidence="2 3" key="1">
    <citation type="submission" date="2020-08" db="EMBL/GenBank/DDBJ databases">
        <title>Genome public.</title>
        <authorList>
            <person name="Liu C."/>
            <person name="Sun Q."/>
        </authorList>
    </citation>
    <scope>NUCLEOTIDE SEQUENCE [LARGE SCALE GENOMIC DNA]</scope>
    <source>
        <strain evidence="2 3">NSJ-7</strain>
    </source>
</reference>
<dbReference type="RefSeq" id="WP_024727443.1">
    <property type="nucleotide sequence ID" value="NZ_JACOOS010000005.1"/>
</dbReference>
<dbReference type="EMBL" id="JACOOS010000005">
    <property type="protein sequence ID" value="MBC5677274.1"/>
    <property type="molecule type" value="Genomic_DNA"/>
</dbReference>
<evidence type="ECO:0000256" key="1">
    <source>
        <dbReference type="SAM" id="Phobius"/>
    </source>
</evidence>